<evidence type="ECO:0000313" key="3">
    <source>
        <dbReference type="EMBL" id="CAB3663717.1"/>
    </source>
</evidence>
<feature type="region of interest" description="Disordered" evidence="1">
    <location>
        <begin position="247"/>
        <end position="267"/>
    </location>
</feature>
<feature type="transmembrane region" description="Helical" evidence="2">
    <location>
        <begin position="96"/>
        <end position="113"/>
    </location>
</feature>
<dbReference type="Proteomes" id="UP000507979">
    <property type="component" value="Unassembled WGS sequence"/>
</dbReference>
<dbReference type="AlphaFoldDB" id="A0A6J5ACM6"/>
<keyword evidence="2" id="KW-0472">Membrane</keyword>
<reference evidence="3 4" key="1">
    <citation type="submission" date="2020-04" db="EMBL/GenBank/DDBJ databases">
        <authorList>
            <person name="De Canck E."/>
        </authorList>
    </citation>
    <scope>NUCLEOTIDE SEQUENCE [LARGE SCALE GENOMIC DNA]</scope>
    <source>
        <strain evidence="3 4">LMG 26845</strain>
    </source>
</reference>
<evidence type="ECO:0000313" key="4">
    <source>
        <dbReference type="Proteomes" id="UP000507979"/>
    </source>
</evidence>
<dbReference type="GeneID" id="92899274"/>
<feature type="transmembrane region" description="Helical" evidence="2">
    <location>
        <begin position="28"/>
        <end position="51"/>
    </location>
</feature>
<name>A0A6J5ACM6_9BURK</name>
<organism evidence="3 4">
    <name type="scientific">Achromobacter insuavis</name>
    <dbReference type="NCBI Taxonomy" id="1287735"/>
    <lineage>
        <taxon>Bacteria</taxon>
        <taxon>Pseudomonadati</taxon>
        <taxon>Pseudomonadota</taxon>
        <taxon>Betaproteobacteria</taxon>
        <taxon>Burkholderiales</taxon>
        <taxon>Alcaligenaceae</taxon>
        <taxon>Achromobacter</taxon>
    </lineage>
</organism>
<keyword evidence="2" id="KW-1133">Transmembrane helix</keyword>
<evidence type="ECO:0000256" key="1">
    <source>
        <dbReference type="SAM" id="MobiDB-lite"/>
    </source>
</evidence>
<feature type="transmembrane region" description="Helical" evidence="2">
    <location>
        <begin position="57"/>
        <end position="75"/>
    </location>
</feature>
<dbReference type="RefSeq" id="WP_180180101.1">
    <property type="nucleotide sequence ID" value="NZ_CADIJR010000033.1"/>
</dbReference>
<feature type="transmembrane region" description="Helical" evidence="2">
    <location>
        <begin position="186"/>
        <end position="205"/>
    </location>
</feature>
<keyword evidence="4" id="KW-1185">Reference proteome</keyword>
<gene>
    <name evidence="3" type="ORF">LMG26845_03411</name>
</gene>
<feature type="compositionally biased region" description="Basic and acidic residues" evidence="1">
    <location>
        <begin position="250"/>
        <end position="261"/>
    </location>
</feature>
<sequence>MSNARGALSFFNATAGAIRRHGRAMLAAAPWSLAVFLLSLPFAILAASLYWLKGGLFLLFALVNLIAFSRMTFAWHRVIARADDTRIDAGGSTAQAWHLVMLGLLAVVVTALARATGDLPYVLFALMNGPASGLFFAVLVPVVLVLWLPILYGLALLAPALPRAAVTGATGLRGVRAAMPYPRWPLMLALGILVSAGGLAHSALYEYLGYAVDGGPYWIVAYLTLFIVMTFVVGAMVSVAYRDGAPARPAPDKGGDSDSIKDAATAP</sequence>
<evidence type="ECO:0000256" key="2">
    <source>
        <dbReference type="SAM" id="Phobius"/>
    </source>
</evidence>
<accession>A0A6J5ACM6</accession>
<feature type="transmembrane region" description="Helical" evidence="2">
    <location>
        <begin position="217"/>
        <end position="241"/>
    </location>
</feature>
<protein>
    <submittedName>
        <fullName evidence="3">Uncharacterized protein</fullName>
    </submittedName>
</protein>
<dbReference type="EMBL" id="CADIJR010000033">
    <property type="protein sequence ID" value="CAB3663717.1"/>
    <property type="molecule type" value="Genomic_DNA"/>
</dbReference>
<proteinExistence type="predicted"/>
<keyword evidence="2" id="KW-0812">Transmembrane</keyword>
<feature type="transmembrane region" description="Helical" evidence="2">
    <location>
        <begin position="133"/>
        <end position="157"/>
    </location>
</feature>